<gene>
    <name evidence="1" type="ORF">PXC00_07510</name>
</gene>
<sequence>MDNPLYAGQYPFLYSRFFNSTPDLQDYFLALPEDTQRAILSRDIQNEDEFRDCIMEYKLRE</sequence>
<evidence type="ECO:0000313" key="1">
    <source>
        <dbReference type="EMBL" id="WOC31082.1"/>
    </source>
</evidence>
<reference evidence="1 2" key="1">
    <citation type="submission" date="2024-06" db="EMBL/GenBank/DDBJ databases">
        <title>Caproicibacterium argilliputei sp. nov, a novel caproic acid producing anaerobic bacterium isolated from pit mud.</title>
        <authorList>
            <person name="Xia S."/>
        </authorList>
    </citation>
    <scope>NUCLEOTIDE SEQUENCE [LARGE SCALE GENOMIC DNA]</scope>
    <source>
        <strain evidence="1 2">ZCY20-5</strain>
    </source>
</reference>
<dbReference type="EMBL" id="CP135996">
    <property type="protein sequence ID" value="WOC31082.1"/>
    <property type="molecule type" value="Genomic_DNA"/>
</dbReference>
<proteinExistence type="predicted"/>
<reference evidence="2" key="3">
    <citation type="submission" date="2024-06" db="EMBL/GenBank/DDBJ databases">
        <authorList>
            <person name="Zeng C."/>
        </authorList>
    </citation>
    <scope>NUCLEOTIDE SEQUENCE [LARGE SCALE GENOMIC DNA]</scope>
    <source>
        <strain evidence="2">ZCY20-5</strain>
    </source>
</reference>
<evidence type="ECO:0000313" key="2">
    <source>
        <dbReference type="Proteomes" id="UP001300604"/>
    </source>
</evidence>
<accession>A0AA97H178</accession>
<protein>
    <submittedName>
        <fullName evidence="1">Uncharacterized protein</fullName>
    </submittedName>
</protein>
<dbReference type="RefSeq" id="WP_275844975.1">
    <property type="nucleotide sequence ID" value="NZ_CP135996.1"/>
</dbReference>
<dbReference type="KEGG" id="carl:PXC00_07510"/>
<dbReference type="AlphaFoldDB" id="A0AA97H178"/>
<keyword evidence="2" id="KW-1185">Reference proteome</keyword>
<dbReference type="Proteomes" id="UP001300604">
    <property type="component" value="Chromosome"/>
</dbReference>
<reference evidence="2" key="2">
    <citation type="submission" date="2024-06" db="EMBL/GenBank/DDBJ databases">
        <title>Caproicibacterium argilliputei sp. nov, a novel caproic acid producing anaerobic bacterium isolated from pit mud.</title>
        <authorList>
            <person name="Zeng C."/>
        </authorList>
    </citation>
    <scope>NUCLEOTIDE SEQUENCE [LARGE SCALE GENOMIC DNA]</scope>
    <source>
        <strain evidence="2">ZCY20-5</strain>
    </source>
</reference>
<name>A0AA97H178_9FIRM</name>
<organism evidence="1 2">
    <name type="scientific">Caproicibacterium argilliputei</name>
    <dbReference type="NCBI Taxonomy" id="3030016"/>
    <lineage>
        <taxon>Bacteria</taxon>
        <taxon>Bacillati</taxon>
        <taxon>Bacillota</taxon>
        <taxon>Clostridia</taxon>
        <taxon>Eubacteriales</taxon>
        <taxon>Oscillospiraceae</taxon>
        <taxon>Caproicibacterium</taxon>
    </lineage>
</organism>